<keyword evidence="3" id="KW-1185">Reference proteome</keyword>
<keyword evidence="1" id="KW-0732">Signal</keyword>
<comment type="caution">
    <text evidence="2">The sequence shown here is derived from an EMBL/GenBank/DDBJ whole genome shotgun (WGS) entry which is preliminary data.</text>
</comment>
<evidence type="ECO:0000313" key="2">
    <source>
        <dbReference type="EMBL" id="TCN42381.1"/>
    </source>
</evidence>
<dbReference type="RefSeq" id="WP_133035265.1">
    <property type="nucleotide sequence ID" value="NZ_BAABEI010000012.1"/>
</dbReference>
<evidence type="ECO:0000256" key="1">
    <source>
        <dbReference type="SAM" id="SignalP"/>
    </source>
</evidence>
<name>A0A4R2CNI6_SHIGR</name>
<evidence type="ECO:0000313" key="3">
    <source>
        <dbReference type="Proteomes" id="UP000295351"/>
    </source>
</evidence>
<protein>
    <submittedName>
        <fullName evidence="2">Uncharacterized protein</fullName>
    </submittedName>
</protein>
<reference evidence="2 3" key="1">
    <citation type="submission" date="2019-03" db="EMBL/GenBank/DDBJ databases">
        <title>Genomic Encyclopedia of Type Strains, Phase IV (KMG-IV): sequencing the most valuable type-strain genomes for metagenomic binning, comparative biology and taxonomic classification.</title>
        <authorList>
            <person name="Goeker M."/>
        </authorList>
    </citation>
    <scope>NUCLEOTIDE SEQUENCE [LARGE SCALE GENOMIC DNA]</scope>
    <source>
        <strain evidence="2 3">DSM 18401</strain>
    </source>
</reference>
<sequence length="282" mass="30912">MGRLRCFLLASSICAAHGASAEPDLALLRKPGSYVLLLDADKRPIAGNYWLSEGLKVSTRSRNPGSYPEPLVYSDQDFPPGRVANMYLFLNGKETVTPDIRAVPVGETATVTRRFEPMGQLAGKAEARSLTYRLTTVAVISEAMAGAKLLSRIYEIAPVDPANKEMDWGRRVYIETLDLDISREQAARVVDIETGKAGSTGDFEGIYASRVLAGDDYATCMAEKRAGKEYQDAVRREHETNDAWMAKEYLATGVPWWEQDDAAVRMEALLNVTGLCLPGAAK</sequence>
<dbReference type="Proteomes" id="UP000295351">
    <property type="component" value="Unassembled WGS sequence"/>
</dbReference>
<gene>
    <name evidence="2" type="ORF">EV665_112116</name>
</gene>
<dbReference type="AlphaFoldDB" id="A0A4R2CNI6"/>
<feature type="chain" id="PRO_5020677677" evidence="1">
    <location>
        <begin position="22"/>
        <end position="282"/>
    </location>
</feature>
<dbReference type="EMBL" id="SLVX01000012">
    <property type="protein sequence ID" value="TCN42381.1"/>
    <property type="molecule type" value="Genomic_DNA"/>
</dbReference>
<accession>A0A4R2CNI6</accession>
<feature type="signal peptide" evidence="1">
    <location>
        <begin position="1"/>
        <end position="21"/>
    </location>
</feature>
<organism evidence="2 3">
    <name type="scientific">Shinella granuli</name>
    <dbReference type="NCBI Taxonomy" id="323621"/>
    <lineage>
        <taxon>Bacteria</taxon>
        <taxon>Pseudomonadati</taxon>
        <taxon>Pseudomonadota</taxon>
        <taxon>Alphaproteobacteria</taxon>
        <taxon>Hyphomicrobiales</taxon>
        <taxon>Rhizobiaceae</taxon>
        <taxon>Shinella</taxon>
    </lineage>
</organism>
<proteinExistence type="predicted"/>